<protein>
    <recommendedName>
        <fullName evidence="8">Major facilitator superfamily (MFS) profile domain-containing protein</fullName>
    </recommendedName>
</protein>
<keyword evidence="5 7" id="KW-1133">Transmembrane helix</keyword>
<dbReference type="InterPro" id="IPR020846">
    <property type="entry name" value="MFS_dom"/>
</dbReference>
<feature type="transmembrane region" description="Helical" evidence="7">
    <location>
        <begin position="84"/>
        <end position="104"/>
    </location>
</feature>
<evidence type="ECO:0000256" key="4">
    <source>
        <dbReference type="ARBA" id="ARBA00022692"/>
    </source>
</evidence>
<keyword evidence="2" id="KW-0813">Transport</keyword>
<dbReference type="EMBL" id="AP025564">
    <property type="protein sequence ID" value="BDE95935.1"/>
    <property type="molecule type" value="Genomic_DNA"/>
</dbReference>
<feature type="transmembrane region" description="Helical" evidence="7">
    <location>
        <begin position="258"/>
        <end position="278"/>
    </location>
</feature>
<organism evidence="9 10">
    <name type="scientific">Raoultibacter timonensis</name>
    <dbReference type="NCBI Taxonomy" id="1907662"/>
    <lineage>
        <taxon>Bacteria</taxon>
        <taxon>Bacillati</taxon>
        <taxon>Actinomycetota</taxon>
        <taxon>Coriobacteriia</taxon>
        <taxon>Eggerthellales</taxon>
        <taxon>Eggerthellaceae</taxon>
        <taxon>Raoultibacter</taxon>
    </lineage>
</organism>
<feature type="transmembrane region" description="Helical" evidence="7">
    <location>
        <begin position="20"/>
        <end position="43"/>
    </location>
</feature>
<feature type="transmembrane region" description="Helical" evidence="7">
    <location>
        <begin position="340"/>
        <end position="363"/>
    </location>
</feature>
<reference evidence="9 10" key="1">
    <citation type="submission" date="2022-01" db="EMBL/GenBank/DDBJ databases">
        <title>Novel bile acid biosynthetic pathways are enriched in the microbiome of centenarians.</title>
        <authorList>
            <person name="Sato Y."/>
            <person name="Atarashi K."/>
            <person name="Plichta R.D."/>
            <person name="Arai Y."/>
            <person name="Sasajima S."/>
            <person name="Kearney M.S."/>
            <person name="Suda W."/>
            <person name="Takeshita K."/>
            <person name="Sasaki T."/>
            <person name="Okamoto S."/>
            <person name="Skelly N.A."/>
            <person name="Okamura Y."/>
            <person name="Vlamakis H."/>
            <person name="Li Y."/>
            <person name="Tanoue T."/>
            <person name="Takei H."/>
            <person name="Nittono H."/>
            <person name="Narushima S."/>
            <person name="Irie J."/>
            <person name="Itoh H."/>
            <person name="Moriya K."/>
            <person name="Sugiura Y."/>
            <person name="Suematsu M."/>
            <person name="Moritoki N."/>
            <person name="Shibata S."/>
            <person name="Littman R.D."/>
            <person name="Fischbach A.M."/>
            <person name="Uwamino Y."/>
            <person name="Inoue T."/>
            <person name="Honda A."/>
            <person name="Hattori M."/>
            <person name="Murai T."/>
            <person name="Xavier J.R."/>
            <person name="Hirose N."/>
            <person name="Honda K."/>
        </authorList>
    </citation>
    <scope>NUCLEOTIDE SEQUENCE [LARGE SCALE GENOMIC DNA]</scope>
    <source>
        <strain evidence="9 10">CE91-St30</strain>
    </source>
</reference>
<feature type="transmembrane region" description="Helical" evidence="7">
    <location>
        <begin position="110"/>
        <end position="133"/>
    </location>
</feature>
<evidence type="ECO:0000256" key="3">
    <source>
        <dbReference type="ARBA" id="ARBA00022475"/>
    </source>
</evidence>
<feature type="domain" description="Major facilitator superfamily (MFS) profile" evidence="8">
    <location>
        <begin position="17"/>
        <end position="407"/>
    </location>
</feature>
<accession>A0ABM7WI38</accession>
<feature type="transmembrane region" description="Helical" evidence="7">
    <location>
        <begin position="375"/>
        <end position="394"/>
    </location>
</feature>
<evidence type="ECO:0000259" key="8">
    <source>
        <dbReference type="PROSITE" id="PS50850"/>
    </source>
</evidence>
<feature type="transmembrane region" description="Helical" evidence="7">
    <location>
        <begin position="216"/>
        <end position="238"/>
    </location>
</feature>
<proteinExistence type="predicted"/>
<dbReference type="PROSITE" id="PS50850">
    <property type="entry name" value="MFS"/>
    <property type="match status" value="1"/>
</dbReference>
<keyword evidence="3" id="KW-1003">Cell membrane</keyword>
<dbReference type="InterPro" id="IPR050171">
    <property type="entry name" value="MFS_Transporters"/>
</dbReference>
<dbReference type="PANTHER" id="PTHR23517">
    <property type="entry name" value="RESISTANCE PROTEIN MDTM, PUTATIVE-RELATED-RELATED"/>
    <property type="match status" value="1"/>
</dbReference>
<feature type="transmembrane region" description="Helical" evidence="7">
    <location>
        <begin position="285"/>
        <end position="303"/>
    </location>
</feature>
<keyword evidence="4 7" id="KW-0812">Transmembrane</keyword>
<feature type="transmembrane region" description="Helical" evidence="7">
    <location>
        <begin position="177"/>
        <end position="195"/>
    </location>
</feature>
<dbReference type="RefSeq" id="WP_244412190.1">
    <property type="nucleotide sequence ID" value="NZ_AP025564.1"/>
</dbReference>
<dbReference type="Gene3D" id="1.20.1250.20">
    <property type="entry name" value="MFS general substrate transporter like domains"/>
    <property type="match status" value="2"/>
</dbReference>
<evidence type="ECO:0000256" key="1">
    <source>
        <dbReference type="ARBA" id="ARBA00004651"/>
    </source>
</evidence>
<evidence type="ECO:0000313" key="9">
    <source>
        <dbReference type="EMBL" id="BDE95935.1"/>
    </source>
</evidence>
<gene>
    <name evidence="9" type="ORF">CE91St30_12680</name>
</gene>
<feature type="transmembrane region" description="Helical" evidence="7">
    <location>
        <begin position="309"/>
        <end position="328"/>
    </location>
</feature>
<sequence length="418" mass="44654">MKELLRSIAGYFRVQHALFLIPIGAFAIYDSVFSAFSSVLAVLWEMYPDVPRAGIQMILAVPSLASIPTTLLAGVLTSYMHKKTIAEIALAFLLVGGLAPVAIAEPHIGLLFASSALIGIGQGLLHPLASMLVCQYWESKSERSRVLGFKQALNYLGAAVVSLLVGLLAFMQWNFAYLIYVGVIPVLIITATQLPKGQLEDRLIDCRHLSSGVRKLLTPALMYACFIFCAVSLFNFAFQSNIAMLINEKGFGDVVDTAVITAILQIASFAVGVFYGQIVKLFRRYVLLPGLALLATGFLMVAFAPSMAVVLVGGTVFGVGAGIQYVTTLYSTSKSVDQHVVSMALSLVLALTSLGFSVSPIVIEGVKDLLFGPGAGADVSLAIAGVGCAALFVVECVHCRFFAKEDRLDDVVPDELVD</sequence>
<evidence type="ECO:0000256" key="7">
    <source>
        <dbReference type="SAM" id="Phobius"/>
    </source>
</evidence>
<dbReference type="Proteomes" id="UP001320544">
    <property type="component" value="Chromosome"/>
</dbReference>
<keyword evidence="6 7" id="KW-0472">Membrane</keyword>
<dbReference type="InterPro" id="IPR011701">
    <property type="entry name" value="MFS"/>
</dbReference>
<feature type="transmembrane region" description="Helical" evidence="7">
    <location>
        <begin position="153"/>
        <end position="171"/>
    </location>
</feature>
<name>A0ABM7WI38_9ACTN</name>
<comment type="subcellular location">
    <subcellularLocation>
        <location evidence="1">Cell membrane</location>
        <topology evidence="1">Multi-pass membrane protein</topology>
    </subcellularLocation>
</comment>
<dbReference type="PANTHER" id="PTHR23517:SF2">
    <property type="entry name" value="MULTIDRUG RESISTANCE PROTEIN MDTH"/>
    <property type="match status" value="1"/>
</dbReference>
<keyword evidence="10" id="KW-1185">Reference proteome</keyword>
<evidence type="ECO:0000256" key="5">
    <source>
        <dbReference type="ARBA" id="ARBA00022989"/>
    </source>
</evidence>
<dbReference type="InterPro" id="IPR036259">
    <property type="entry name" value="MFS_trans_sf"/>
</dbReference>
<evidence type="ECO:0000256" key="2">
    <source>
        <dbReference type="ARBA" id="ARBA00022448"/>
    </source>
</evidence>
<evidence type="ECO:0000256" key="6">
    <source>
        <dbReference type="ARBA" id="ARBA00023136"/>
    </source>
</evidence>
<feature type="transmembrane region" description="Helical" evidence="7">
    <location>
        <begin position="55"/>
        <end position="77"/>
    </location>
</feature>
<dbReference type="Pfam" id="PF07690">
    <property type="entry name" value="MFS_1"/>
    <property type="match status" value="1"/>
</dbReference>
<evidence type="ECO:0000313" key="10">
    <source>
        <dbReference type="Proteomes" id="UP001320544"/>
    </source>
</evidence>
<dbReference type="SUPFAM" id="SSF103473">
    <property type="entry name" value="MFS general substrate transporter"/>
    <property type="match status" value="1"/>
</dbReference>